<gene>
    <name evidence="3" type="ORF">HLA91_13160</name>
</gene>
<protein>
    <recommendedName>
        <fullName evidence="5">DUF3311 domain-containing protein</fullName>
    </recommendedName>
</protein>
<dbReference type="AlphaFoldDB" id="A0A849AU16"/>
<name>A0A849AU16_9MICO</name>
<evidence type="ECO:0008006" key="5">
    <source>
        <dbReference type="Google" id="ProtNLM"/>
    </source>
</evidence>
<dbReference type="EMBL" id="JABEMC010000013">
    <property type="protein sequence ID" value="NNG80309.1"/>
    <property type="molecule type" value="Genomic_DNA"/>
</dbReference>
<reference evidence="3 4" key="1">
    <citation type="submission" date="2020-05" db="EMBL/GenBank/DDBJ databases">
        <title>MicrobeNet Type strains.</title>
        <authorList>
            <person name="Nicholson A.C."/>
        </authorList>
    </citation>
    <scope>NUCLEOTIDE SEQUENCE [LARGE SCALE GENOMIC DNA]</scope>
    <source>
        <strain evidence="3 4">CCUG 46604</strain>
    </source>
</reference>
<evidence type="ECO:0000256" key="2">
    <source>
        <dbReference type="SAM" id="Phobius"/>
    </source>
</evidence>
<dbReference type="Proteomes" id="UP000549517">
    <property type="component" value="Unassembled WGS sequence"/>
</dbReference>
<evidence type="ECO:0000313" key="3">
    <source>
        <dbReference type="EMBL" id="NNG80309.1"/>
    </source>
</evidence>
<organism evidence="3 4">
    <name type="scientific">Brevibacterium luteolum</name>
    <dbReference type="NCBI Taxonomy" id="199591"/>
    <lineage>
        <taxon>Bacteria</taxon>
        <taxon>Bacillati</taxon>
        <taxon>Actinomycetota</taxon>
        <taxon>Actinomycetes</taxon>
        <taxon>Micrococcales</taxon>
        <taxon>Brevibacteriaceae</taxon>
        <taxon>Brevibacterium</taxon>
    </lineage>
</organism>
<evidence type="ECO:0000256" key="1">
    <source>
        <dbReference type="SAM" id="MobiDB-lite"/>
    </source>
</evidence>
<dbReference type="RefSeq" id="WP_170275040.1">
    <property type="nucleotide sequence ID" value="NZ_JABEMC010000013.1"/>
</dbReference>
<proteinExistence type="predicted"/>
<keyword evidence="2" id="KW-1133">Transmembrane helix</keyword>
<accession>A0A849AU16</accession>
<comment type="caution">
    <text evidence="3">The sequence shown here is derived from an EMBL/GenBank/DDBJ whole genome shotgun (WGS) entry which is preliminary data.</text>
</comment>
<feature type="transmembrane region" description="Helical" evidence="2">
    <location>
        <begin position="47"/>
        <end position="65"/>
    </location>
</feature>
<feature type="compositionally biased region" description="Low complexity" evidence="1">
    <location>
        <begin position="73"/>
        <end position="82"/>
    </location>
</feature>
<keyword evidence="2" id="KW-0812">Transmembrane</keyword>
<feature type="region of interest" description="Disordered" evidence="1">
    <location>
        <begin position="73"/>
        <end position="95"/>
    </location>
</feature>
<evidence type="ECO:0000313" key="4">
    <source>
        <dbReference type="Proteomes" id="UP000549517"/>
    </source>
</evidence>
<feature type="transmembrane region" description="Helical" evidence="2">
    <location>
        <begin position="12"/>
        <end position="35"/>
    </location>
</feature>
<keyword evidence="2" id="KW-0472">Membrane</keyword>
<sequence length="95" mass="10018">MDMRFRTPSSAGGWVSLGIVAVVIVLGIWPVVVLFDRNVLVLGMPLLMVWSIAILFITTIAMVIINRITGDLGDVDPLGPDGTSVDAGQPGGEGR</sequence>